<dbReference type="RefSeq" id="WP_073016108.1">
    <property type="nucleotide sequence ID" value="NZ_FQWF01000001.1"/>
</dbReference>
<evidence type="ECO:0000256" key="1">
    <source>
        <dbReference type="ARBA" id="ARBA00022490"/>
    </source>
</evidence>
<dbReference type="PANTHER" id="PTHR30456:SF0">
    <property type="entry name" value="PYRIDOXINE 5'-PHOSPHATE SYNTHASE"/>
    <property type="match status" value="1"/>
</dbReference>
<feature type="binding site" evidence="4">
    <location>
        <position position="45"/>
    </location>
    <ligand>
        <name>1-deoxy-D-xylulose 5-phosphate</name>
        <dbReference type="ChEBI" id="CHEBI:57792"/>
    </ligand>
</feature>
<dbReference type="Gene3D" id="3.20.20.70">
    <property type="entry name" value="Aldolase class I"/>
    <property type="match status" value="1"/>
</dbReference>
<dbReference type="HAMAP" id="MF_00279">
    <property type="entry name" value="PdxJ"/>
    <property type="match status" value="1"/>
</dbReference>
<feature type="binding site" evidence="4">
    <location>
        <position position="7"/>
    </location>
    <ligand>
        <name>3-amino-2-oxopropyl phosphate</name>
        <dbReference type="ChEBI" id="CHEBI:57279"/>
    </ligand>
</feature>
<dbReference type="SUPFAM" id="SSF63892">
    <property type="entry name" value="Pyridoxine 5'-phosphate synthase"/>
    <property type="match status" value="1"/>
</dbReference>
<dbReference type="EMBL" id="FQWF01000001">
    <property type="protein sequence ID" value="SHF89349.1"/>
    <property type="molecule type" value="Genomic_DNA"/>
</dbReference>
<dbReference type="AlphaFoldDB" id="A0A1M5FCY9"/>
<evidence type="ECO:0000256" key="3">
    <source>
        <dbReference type="ARBA" id="ARBA00023096"/>
    </source>
</evidence>
<comment type="function">
    <text evidence="4">Catalyzes the complicated ring closure reaction between the two acyclic compounds 1-deoxy-D-xylulose-5-phosphate (DXP) and 3-amino-2-oxopropyl phosphate (1-amino-acetone-3-phosphate or AAP) to form pyridoxine 5'-phosphate (PNP) and inorganic phosphate.</text>
</comment>
<comment type="subcellular location">
    <subcellularLocation>
        <location evidence="4">Cytoplasm</location>
    </subcellularLocation>
</comment>
<feature type="active site" description="Proton acceptor" evidence="4">
    <location>
        <position position="43"/>
    </location>
</feature>
<comment type="pathway">
    <text evidence="4">Cofactor biosynthesis; pyridoxine 5'-phosphate biosynthesis; pyridoxine 5'-phosphate from D-erythrose 4-phosphate: step 5/5.</text>
</comment>
<dbReference type="EC" id="2.6.99.2" evidence="4 5"/>
<dbReference type="GO" id="GO:0008615">
    <property type="term" value="P:pyridoxine biosynthetic process"/>
    <property type="evidence" value="ECO:0007669"/>
    <property type="project" value="UniProtKB-UniRule"/>
</dbReference>
<dbReference type="Pfam" id="PF03740">
    <property type="entry name" value="PdxJ"/>
    <property type="match status" value="1"/>
</dbReference>
<dbReference type="GO" id="GO:0005829">
    <property type="term" value="C:cytosol"/>
    <property type="evidence" value="ECO:0007669"/>
    <property type="project" value="TreeGrafter"/>
</dbReference>
<comment type="similarity">
    <text evidence="4">Belongs to the PNP synthase family.</text>
</comment>
<dbReference type="InterPro" id="IPR004569">
    <property type="entry name" value="PyrdxlP_synth_PdxJ"/>
</dbReference>
<dbReference type="PANTHER" id="PTHR30456">
    <property type="entry name" value="PYRIDOXINE 5'-PHOSPHATE SYNTHASE"/>
    <property type="match status" value="1"/>
</dbReference>
<evidence type="ECO:0000313" key="7">
    <source>
        <dbReference type="Proteomes" id="UP000184020"/>
    </source>
</evidence>
<feature type="binding site" evidence="4">
    <location>
        <begin position="213"/>
        <end position="214"/>
    </location>
    <ligand>
        <name>3-amino-2-oxopropyl phosphate</name>
        <dbReference type="ChEBI" id="CHEBI:57279"/>
    </ligand>
</feature>
<keyword evidence="1 4" id="KW-0963">Cytoplasm</keyword>
<organism evidence="6 7">
    <name type="scientific">Flavobacterium micromati</name>
    <dbReference type="NCBI Taxonomy" id="229205"/>
    <lineage>
        <taxon>Bacteria</taxon>
        <taxon>Pseudomonadati</taxon>
        <taxon>Bacteroidota</taxon>
        <taxon>Flavobacteriia</taxon>
        <taxon>Flavobacteriales</taxon>
        <taxon>Flavobacteriaceae</taxon>
        <taxon>Flavobacterium</taxon>
    </lineage>
</organism>
<reference evidence="7" key="1">
    <citation type="submission" date="2016-11" db="EMBL/GenBank/DDBJ databases">
        <authorList>
            <person name="Varghese N."/>
            <person name="Submissions S."/>
        </authorList>
    </citation>
    <scope>NUCLEOTIDE SEQUENCE [LARGE SCALE GENOMIC DNA]</scope>
    <source>
        <strain evidence="7">DSM 17659</strain>
    </source>
</reference>
<feature type="binding site" evidence="4">
    <location>
        <position position="100"/>
    </location>
    <ligand>
        <name>1-deoxy-D-xylulose 5-phosphate</name>
        <dbReference type="ChEBI" id="CHEBI:57792"/>
    </ligand>
</feature>
<name>A0A1M5FCY9_9FLAO</name>
<feature type="site" description="Transition state stabilizer" evidence="4">
    <location>
        <position position="151"/>
    </location>
</feature>
<feature type="active site" description="Proton donor" evidence="4">
    <location>
        <position position="190"/>
    </location>
</feature>
<keyword evidence="3 4" id="KW-0664">Pyridoxine biosynthesis</keyword>
<dbReference type="Proteomes" id="UP000184020">
    <property type="component" value="Unassembled WGS sequence"/>
</dbReference>
<dbReference type="CDD" id="cd00003">
    <property type="entry name" value="PNPsynthase"/>
    <property type="match status" value="1"/>
</dbReference>
<protein>
    <recommendedName>
        <fullName evidence="4 5">Pyridoxine 5'-phosphate synthase</fullName>
        <shortName evidence="4">PNP synthase</shortName>
        <ecNumber evidence="4 5">2.6.99.2</ecNumber>
    </recommendedName>
</protein>
<dbReference type="OrthoDB" id="9806590at2"/>
<dbReference type="UniPathway" id="UPA00244">
    <property type="reaction ID" value="UER00313"/>
</dbReference>
<dbReference type="InterPro" id="IPR036130">
    <property type="entry name" value="Pyridoxine-5'_phos_synth"/>
</dbReference>
<feature type="active site" description="Proton acceptor" evidence="4">
    <location>
        <position position="70"/>
    </location>
</feature>
<gene>
    <name evidence="4" type="primary">pdxJ</name>
    <name evidence="6" type="ORF">SAMN05444372_10174</name>
</gene>
<dbReference type="GO" id="GO:0033856">
    <property type="term" value="F:pyridoxine 5'-phosphate synthase activity"/>
    <property type="evidence" value="ECO:0007669"/>
    <property type="project" value="UniProtKB-UniRule"/>
</dbReference>
<accession>A0A1M5FCY9</accession>
<dbReference type="NCBIfam" id="NF003626">
    <property type="entry name" value="PRK05265.1-4"/>
    <property type="match status" value="1"/>
</dbReference>
<comment type="catalytic activity">
    <reaction evidence="4">
        <text>3-amino-2-oxopropyl phosphate + 1-deoxy-D-xylulose 5-phosphate = pyridoxine 5'-phosphate + phosphate + 2 H2O + H(+)</text>
        <dbReference type="Rhea" id="RHEA:15265"/>
        <dbReference type="ChEBI" id="CHEBI:15377"/>
        <dbReference type="ChEBI" id="CHEBI:15378"/>
        <dbReference type="ChEBI" id="CHEBI:43474"/>
        <dbReference type="ChEBI" id="CHEBI:57279"/>
        <dbReference type="ChEBI" id="CHEBI:57792"/>
        <dbReference type="ChEBI" id="CHEBI:58589"/>
        <dbReference type="EC" id="2.6.99.2"/>
    </reaction>
</comment>
<dbReference type="NCBIfam" id="TIGR00559">
    <property type="entry name" value="pdxJ"/>
    <property type="match status" value="1"/>
</dbReference>
<dbReference type="InterPro" id="IPR013785">
    <property type="entry name" value="Aldolase_TIM"/>
</dbReference>
<keyword evidence="7" id="KW-1185">Reference proteome</keyword>
<dbReference type="STRING" id="229205.SAMN05444372_10174"/>
<feature type="binding site" evidence="4">
    <location>
        <position position="50"/>
    </location>
    <ligand>
        <name>1-deoxy-D-xylulose 5-phosphate</name>
        <dbReference type="ChEBI" id="CHEBI:57792"/>
    </ligand>
</feature>
<sequence>MTKLSVNINKIATLRNARGQNAPNLLKVATDIQKFGAQGITIHPRPDERHIRYQDARDLKAVVYTEFNIEGNPQHNFIDLVLECRPEQVTLVPDAIGAITSSAGWDTVKNQAYLTEMIQEFQSNGIRTSIFVDPVKEMIEGAKKTGTDRIELYTEAFAHQYGLGNHRGIDPYVNAAIFANELELGINAGHDLSLDNIQFFKQNIPNLLEVSIGHALICEALYLGLDNVINMYLQKLK</sequence>
<evidence type="ECO:0000313" key="6">
    <source>
        <dbReference type="EMBL" id="SHF89349.1"/>
    </source>
</evidence>
<feature type="binding site" evidence="4">
    <location>
        <position position="191"/>
    </location>
    <ligand>
        <name>3-amino-2-oxopropyl phosphate</name>
        <dbReference type="ChEBI" id="CHEBI:57279"/>
    </ligand>
</feature>
<keyword evidence="2 4" id="KW-0808">Transferase</keyword>
<comment type="subunit">
    <text evidence="4">Homooctamer; tetramer of dimers.</text>
</comment>
<evidence type="ECO:0000256" key="5">
    <source>
        <dbReference type="NCBIfam" id="TIGR00559"/>
    </source>
</evidence>
<proteinExistence type="inferred from homology"/>
<feature type="binding site" evidence="4">
    <location>
        <position position="18"/>
    </location>
    <ligand>
        <name>3-amino-2-oxopropyl phosphate</name>
        <dbReference type="ChEBI" id="CHEBI:57279"/>
    </ligand>
</feature>
<evidence type="ECO:0000256" key="2">
    <source>
        <dbReference type="ARBA" id="ARBA00022679"/>
    </source>
</evidence>
<comment type="caution">
    <text evidence="4">Lacks conserved residue(s) required for the propagation of feature annotation.</text>
</comment>
<evidence type="ECO:0000256" key="4">
    <source>
        <dbReference type="HAMAP-Rule" id="MF_00279"/>
    </source>
</evidence>